<evidence type="ECO:0008006" key="6">
    <source>
        <dbReference type="Google" id="ProtNLM"/>
    </source>
</evidence>
<feature type="compositionally biased region" description="Basic and acidic residues" evidence="2">
    <location>
        <begin position="15"/>
        <end position="30"/>
    </location>
</feature>
<dbReference type="Pfam" id="PF08401">
    <property type="entry name" value="ArdcN"/>
    <property type="match status" value="1"/>
</dbReference>
<feature type="compositionally biased region" description="Basic residues" evidence="2">
    <location>
        <begin position="475"/>
        <end position="484"/>
    </location>
</feature>
<dbReference type="EMBL" id="FLUQ01000001">
    <property type="protein sequence ID" value="SBV93120.1"/>
    <property type="molecule type" value="Genomic_DNA"/>
</dbReference>
<feature type="region of interest" description="Disordered" evidence="2">
    <location>
        <begin position="1"/>
        <end position="30"/>
    </location>
</feature>
<feature type="domain" description="Polyvalent protein metallopeptidase" evidence="4">
    <location>
        <begin position="183"/>
        <end position="297"/>
    </location>
</feature>
<dbReference type="GO" id="GO:0003697">
    <property type="term" value="F:single-stranded DNA binding"/>
    <property type="evidence" value="ECO:0007669"/>
    <property type="project" value="InterPro"/>
</dbReference>
<evidence type="ECO:0000256" key="2">
    <source>
        <dbReference type="SAM" id="MobiDB-lite"/>
    </source>
</evidence>
<name>A0A212J122_9DELT</name>
<evidence type="ECO:0000313" key="5">
    <source>
        <dbReference type="EMBL" id="SBV93120.1"/>
    </source>
</evidence>
<dbReference type="InterPro" id="IPR013610">
    <property type="entry name" value="ArdC_N"/>
</dbReference>
<protein>
    <recommendedName>
        <fullName evidence="6">DUF1738 domain-containing protein</fullName>
    </recommendedName>
</protein>
<feature type="domain" description="N-terminal" evidence="3">
    <location>
        <begin position="29"/>
        <end position="129"/>
    </location>
</feature>
<organism evidence="5">
    <name type="scientific">uncultured delta proteobacterium</name>
    <dbReference type="NCBI Taxonomy" id="34034"/>
    <lineage>
        <taxon>Bacteria</taxon>
        <taxon>Deltaproteobacteria</taxon>
        <taxon>environmental samples</taxon>
    </lineage>
</organism>
<dbReference type="AlphaFoldDB" id="A0A212J122"/>
<feature type="coiled-coil region" evidence="1">
    <location>
        <begin position="309"/>
        <end position="340"/>
    </location>
</feature>
<reference evidence="5" key="1">
    <citation type="submission" date="2016-04" db="EMBL/GenBank/DDBJ databases">
        <authorList>
            <person name="Evans L.H."/>
            <person name="Alamgir A."/>
            <person name="Owens N."/>
            <person name="Weber N.D."/>
            <person name="Virtaneva K."/>
            <person name="Barbian K."/>
            <person name="Babar A."/>
            <person name="Rosenke K."/>
        </authorList>
    </citation>
    <scope>NUCLEOTIDE SEQUENCE</scope>
    <source>
        <strain evidence="5">86</strain>
    </source>
</reference>
<accession>A0A212J122</accession>
<evidence type="ECO:0000259" key="3">
    <source>
        <dbReference type="Pfam" id="PF08401"/>
    </source>
</evidence>
<proteinExistence type="predicted"/>
<evidence type="ECO:0000256" key="1">
    <source>
        <dbReference type="SAM" id="Coils"/>
    </source>
</evidence>
<gene>
    <name evidence="5" type="ORF">KL86DPRO_10478</name>
</gene>
<feature type="compositionally biased region" description="Basic and acidic residues" evidence="2">
    <location>
        <begin position="434"/>
        <end position="463"/>
    </location>
</feature>
<dbReference type="Pfam" id="PF18818">
    <property type="entry name" value="MPTase-PolyVal"/>
    <property type="match status" value="1"/>
</dbReference>
<dbReference type="InterPro" id="IPR041459">
    <property type="entry name" value="MPTase-PolyVal"/>
</dbReference>
<sequence length="484" mass="54501">MQTIDERPTYQGNEQEQKPERSKRQPFHRELQEKTIEAIRNNDAPWQKDISETFHNRPFNPSSGKQYEGANMVNLALRKEQDPRWLTMWQVNQLDNGKGRVTPGSVPAAMVFYTMQRSEPRIDGYGNPVIGRDGKQVVDKVRLSKPTLEQRYLFPAKAVRDADKVLGPLEPRPEPDRAEGMNRIRTMIAASGLEVVHRDKVTPHYDQFGDKIVMNPPESYPSRDDYDKQLMYHVIESTRHQDRLNRYTGPNGTENRTREDLRVKVAAWMVSQEVGVQIGTPGSDHALTNDYVALLEKGEYEMMRISRDAAQAKDMVMGLEQKLELQQENQVEREDRLERDGPELVDAAMPTESLPGMDVMEPEAELAVALEKVGLGLEGRDVVLDGGTHVVGNGSYTARLDGATAEAIVERATGEKVEVATTGVILTDNSVGTQKEKAHAKRQERQQVMEKGMDKEQGKDRDMTMPPPDAGKARSAGRSRGMSR</sequence>
<feature type="region of interest" description="Disordered" evidence="2">
    <location>
        <begin position="430"/>
        <end position="484"/>
    </location>
</feature>
<evidence type="ECO:0000259" key="4">
    <source>
        <dbReference type="Pfam" id="PF18818"/>
    </source>
</evidence>
<keyword evidence="1" id="KW-0175">Coiled coil</keyword>